<evidence type="ECO:0000259" key="5">
    <source>
        <dbReference type="Pfam" id="PF25917"/>
    </source>
</evidence>
<feature type="domain" description="CzcB-like C-terminal circularly permuted SH3-like" evidence="6">
    <location>
        <begin position="467"/>
        <end position="525"/>
    </location>
</feature>
<dbReference type="NCBIfam" id="TIGR01730">
    <property type="entry name" value="RND_mfp"/>
    <property type="match status" value="1"/>
</dbReference>
<dbReference type="PROSITE" id="PS51257">
    <property type="entry name" value="PROKAR_LIPOPROTEIN"/>
    <property type="match status" value="1"/>
</dbReference>
<dbReference type="InterPro" id="IPR051909">
    <property type="entry name" value="MFP_Cation_Efflux"/>
</dbReference>
<evidence type="ECO:0000256" key="4">
    <source>
        <dbReference type="SAM" id="SignalP"/>
    </source>
</evidence>
<comment type="similarity">
    <text evidence="1">Belongs to the membrane fusion protein (MFP) (TC 8.A.1) family.</text>
</comment>
<dbReference type="RefSeq" id="WP_371394957.1">
    <property type="nucleotide sequence ID" value="NZ_CP163421.1"/>
</dbReference>
<comment type="caution">
    <text evidence="7">The sequence shown here is derived from an EMBL/GenBank/DDBJ whole genome shotgun (WGS) entry which is preliminary data.</text>
</comment>
<sequence length="541" mass="56832">MMRLDLILTALLIAGFLAACSGADDHDHDHGDGGHSHGTDSHDHGADSHNHGEDEHDHGDDEHAHGGGVVVTDFTELTELFVEFPPFAVDRDSPFAAHFTRLADFTPIGEGQATVRLAGGGAPEETFTAGPSPVRGIFRPVVRPRHAVIRDVSVILQSGDLVSVHQLGRYEVFTTALAADASLPADETDGDLIPFSKEQQWQVDFATAEVREGVLFRSIRASAALEPAPAGDARVTAQTAGIVLSSGAGFPQIGDLVESGEVIAMIAPALAGERDAPGLLADRDGARAAFNVARAEYERVSALFEAGAVARNRVEQAEASLQTERARLNAAQARLDGTGGESGVAIRAPVSGRIARMDVGPGSYVEAGEPLFRIVDLSRIRLVAQLAEIDAPRLGQPQGAWFTLPGDSRSHDLADYAARLVAAGGAVDPVRRTVPVIFEFENTAGFAAGTLVNARVRTADRSEGAIIPVSAIVDEAGQSVVFVMADGENWRRQPVRISVRDGDLVGVSSGLEPGERVVTEGAYLVHLAASGPAEAGHGHAH</sequence>
<keyword evidence="8" id="KW-1185">Reference proteome</keyword>
<dbReference type="PANTHER" id="PTHR30097">
    <property type="entry name" value="CATION EFFLUX SYSTEM PROTEIN CUSB"/>
    <property type="match status" value="1"/>
</dbReference>
<dbReference type="Gene3D" id="2.40.30.170">
    <property type="match status" value="1"/>
</dbReference>
<dbReference type="InterPro" id="IPR058625">
    <property type="entry name" value="MdtA-like_BSH"/>
</dbReference>
<dbReference type="EMBL" id="JBHSGQ010000001">
    <property type="protein sequence ID" value="MFC4724278.1"/>
    <property type="molecule type" value="Genomic_DNA"/>
</dbReference>
<feature type="chain" id="PRO_5045534987" evidence="4">
    <location>
        <begin position="24"/>
        <end position="541"/>
    </location>
</feature>
<evidence type="ECO:0000259" key="6">
    <source>
        <dbReference type="Pfam" id="PF25975"/>
    </source>
</evidence>
<name>A0ABV9NCG1_9PROT</name>
<feature type="domain" description="Multidrug resistance protein MdtA-like barrel-sandwich hybrid" evidence="5">
    <location>
        <begin position="233"/>
        <end position="376"/>
    </location>
</feature>
<protein>
    <submittedName>
        <fullName evidence="7">Efflux RND transporter periplasmic adaptor subunit</fullName>
    </submittedName>
</protein>
<feature type="signal peptide" evidence="4">
    <location>
        <begin position="1"/>
        <end position="23"/>
    </location>
</feature>
<organism evidence="7 8">
    <name type="scientific">Glycocaulis abyssi</name>
    <dbReference type="NCBI Taxonomy" id="1433403"/>
    <lineage>
        <taxon>Bacteria</taxon>
        <taxon>Pseudomonadati</taxon>
        <taxon>Pseudomonadota</taxon>
        <taxon>Alphaproteobacteria</taxon>
        <taxon>Maricaulales</taxon>
        <taxon>Maricaulaceae</taxon>
        <taxon>Glycocaulis</taxon>
    </lineage>
</organism>
<reference evidence="8" key="1">
    <citation type="journal article" date="2019" name="Int. J. Syst. Evol. Microbiol.">
        <title>The Global Catalogue of Microorganisms (GCM) 10K type strain sequencing project: providing services to taxonomists for standard genome sequencing and annotation.</title>
        <authorList>
            <consortium name="The Broad Institute Genomics Platform"/>
            <consortium name="The Broad Institute Genome Sequencing Center for Infectious Disease"/>
            <person name="Wu L."/>
            <person name="Ma J."/>
        </authorList>
    </citation>
    <scope>NUCLEOTIDE SEQUENCE [LARGE SCALE GENOMIC DNA]</scope>
    <source>
        <strain evidence="8">CCUG 62981</strain>
    </source>
</reference>
<dbReference type="PANTHER" id="PTHR30097:SF15">
    <property type="entry name" value="CATION EFFLUX SYSTEM PROTEIN CUSB"/>
    <property type="match status" value="1"/>
</dbReference>
<keyword evidence="4" id="KW-0732">Signal</keyword>
<dbReference type="Proteomes" id="UP001596024">
    <property type="component" value="Unassembled WGS sequence"/>
</dbReference>
<feature type="compositionally biased region" description="Basic and acidic residues" evidence="3">
    <location>
        <begin position="26"/>
        <end position="65"/>
    </location>
</feature>
<evidence type="ECO:0000313" key="8">
    <source>
        <dbReference type="Proteomes" id="UP001596024"/>
    </source>
</evidence>
<evidence type="ECO:0000313" key="7">
    <source>
        <dbReference type="EMBL" id="MFC4724278.1"/>
    </source>
</evidence>
<proteinExistence type="inferred from homology"/>
<dbReference type="SUPFAM" id="SSF111369">
    <property type="entry name" value="HlyD-like secretion proteins"/>
    <property type="match status" value="1"/>
</dbReference>
<keyword evidence="2" id="KW-0813">Transport</keyword>
<dbReference type="Pfam" id="PF25975">
    <property type="entry name" value="CzcB_C"/>
    <property type="match status" value="1"/>
</dbReference>
<gene>
    <name evidence="7" type="ORF">ACFPB0_03145</name>
</gene>
<feature type="region of interest" description="Disordered" evidence="3">
    <location>
        <begin position="26"/>
        <end position="67"/>
    </location>
</feature>
<dbReference type="Gene3D" id="1.10.287.470">
    <property type="entry name" value="Helix hairpin bin"/>
    <property type="match status" value="1"/>
</dbReference>
<dbReference type="InterPro" id="IPR058649">
    <property type="entry name" value="CzcB_C"/>
</dbReference>
<accession>A0ABV9NCG1</accession>
<evidence type="ECO:0000256" key="2">
    <source>
        <dbReference type="ARBA" id="ARBA00022448"/>
    </source>
</evidence>
<dbReference type="Gene3D" id="2.40.50.100">
    <property type="match status" value="1"/>
</dbReference>
<dbReference type="Gene3D" id="2.40.420.20">
    <property type="match status" value="1"/>
</dbReference>
<dbReference type="InterPro" id="IPR006143">
    <property type="entry name" value="RND_pump_MFP"/>
</dbReference>
<evidence type="ECO:0000256" key="1">
    <source>
        <dbReference type="ARBA" id="ARBA00009477"/>
    </source>
</evidence>
<evidence type="ECO:0000256" key="3">
    <source>
        <dbReference type="SAM" id="MobiDB-lite"/>
    </source>
</evidence>
<dbReference type="Pfam" id="PF25917">
    <property type="entry name" value="BSH_RND"/>
    <property type="match status" value="1"/>
</dbReference>